<dbReference type="GO" id="GO:0016874">
    <property type="term" value="F:ligase activity"/>
    <property type="evidence" value="ECO:0007669"/>
    <property type="project" value="UniProtKB-KW"/>
</dbReference>
<evidence type="ECO:0000313" key="2">
    <source>
        <dbReference type="Proteomes" id="UP000247409"/>
    </source>
</evidence>
<keyword evidence="2" id="KW-1185">Reference proteome</keyword>
<name>A0A2V3IKS7_9FLOR</name>
<evidence type="ECO:0000313" key="1">
    <source>
        <dbReference type="EMBL" id="PXF42694.1"/>
    </source>
</evidence>
<reference evidence="1 2" key="1">
    <citation type="journal article" date="2018" name="Mol. Biol. Evol.">
        <title>Analysis of the draft genome of the red seaweed Gracilariopsis chorda provides insights into genome size evolution in Rhodophyta.</title>
        <authorList>
            <person name="Lee J."/>
            <person name="Yang E.C."/>
            <person name="Graf L."/>
            <person name="Yang J.H."/>
            <person name="Qiu H."/>
            <person name="Zel Zion U."/>
            <person name="Chan C.X."/>
            <person name="Stephens T.G."/>
            <person name="Weber A.P.M."/>
            <person name="Boo G.H."/>
            <person name="Boo S.M."/>
            <person name="Kim K.M."/>
            <person name="Shin Y."/>
            <person name="Jung M."/>
            <person name="Lee S.J."/>
            <person name="Yim H.S."/>
            <person name="Lee J.H."/>
            <person name="Bhattacharya D."/>
            <person name="Yoon H.S."/>
        </authorList>
    </citation>
    <scope>NUCLEOTIDE SEQUENCE [LARGE SCALE GENOMIC DNA]</scope>
    <source>
        <strain evidence="1 2">SKKU-2015</strain>
        <tissue evidence="1">Whole body</tissue>
    </source>
</reference>
<dbReference type="Proteomes" id="UP000247409">
    <property type="component" value="Unassembled WGS sequence"/>
</dbReference>
<organism evidence="1 2">
    <name type="scientific">Gracilariopsis chorda</name>
    <dbReference type="NCBI Taxonomy" id="448386"/>
    <lineage>
        <taxon>Eukaryota</taxon>
        <taxon>Rhodophyta</taxon>
        <taxon>Florideophyceae</taxon>
        <taxon>Rhodymeniophycidae</taxon>
        <taxon>Gracilariales</taxon>
        <taxon>Gracilariaceae</taxon>
        <taxon>Gracilariopsis</taxon>
    </lineage>
</organism>
<comment type="caution">
    <text evidence="1">The sequence shown here is derived from an EMBL/GenBank/DDBJ whole genome shotgun (WGS) entry which is preliminary data.</text>
</comment>
<proteinExistence type="predicted"/>
<accession>A0A2V3IKS7</accession>
<dbReference type="OrthoDB" id="629407at2759"/>
<sequence length="101" mass="11514">MVLRKFRTSLYATEGLNELETLQISNGMLLASPLGTWTRYQIKSDKNFGTVGISDFGKSVEHLPLPERYISKLHILVNNVTDGLETFTFGDVGRQIYDFLW</sequence>
<keyword evidence="1" id="KW-0436">Ligase</keyword>
<protein>
    <submittedName>
        <fullName evidence="1">Valine--tRNA ligase, chloroplastic/mitochondrial 2</fullName>
    </submittedName>
</protein>
<gene>
    <name evidence="1" type="ORF">BWQ96_07580</name>
</gene>
<dbReference type="AlphaFoldDB" id="A0A2V3IKS7"/>
<dbReference type="STRING" id="448386.A0A2V3IKS7"/>
<dbReference type="EMBL" id="NBIV01000153">
    <property type="protein sequence ID" value="PXF42694.1"/>
    <property type="molecule type" value="Genomic_DNA"/>
</dbReference>